<dbReference type="OrthoDB" id="4949761at2"/>
<reference evidence="2" key="1">
    <citation type="submission" date="2016-10" db="EMBL/GenBank/DDBJ databases">
        <authorList>
            <person name="Varghese N."/>
            <person name="Submissions S."/>
        </authorList>
    </citation>
    <scope>NUCLEOTIDE SEQUENCE [LARGE SCALE GENOMIC DNA]</scope>
    <source>
        <strain evidence="2">CGMCC 1.10783</strain>
    </source>
</reference>
<sequence length="218" mass="22025">MTGQLRAGHLRTRPRSTPRTKLLRVRALLAGGLVLGAGATMTLAAWNDSEFATGTFSASSFALQSSTDSGGTWQEHGTSATAATMSFTAGGMSPGAVNYAPIWLRTVTGSVSGTLELQGGQVVQGGDASLFAAFDYRVVRYSSGSCDASQFGAGSTYIVGSSSSKVALGTAGAGTAVAANAASPVQLCFEITMKTTADNSLQGTSSGAVWEIKGTSDS</sequence>
<dbReference type="NCBIfam" id="TIGR04088">
    <property type="entry name" value="cognate_SipW"/>
    <property type="match status" value="1"/>
</dbReference>
<dbReference type="RefSeq" id="WP_074588713.1">
    <property type="nucleotide sequence ID" value="NZ_FNEI01000006.1"/>
</dbReference>
<dbReference type="STRING" id="1045773.SAMN05216555_106219"/>
<accession>A0A1G8QLF5</accession>
<gene>
    <name evidence="1" type="ORF">SAMN05216555_106219</name>
</gene>
<dbReference type="InterPro" id="IPR023833">
    <property type="entry name" value="Signal_pept_SipW-depend-type"/>
</dbReference>
<dbReference type="Proteomes" id="UP000182130">
    <property type="component" value="Unassembled WGS sequence"/>
</dbReference>
<dbReference type="EMBL" id="FNEI01000006">
    <property type="protein sequence ID" value="SDJ05496.1"/>
    <property type="molecule type" value="Genomic_DNA"/>
</dbReference>
<keyword evidence="2" id="KW-1185">Reference proteome</keyword>
<organism evidence="1 2">
    <name type="scientific">Arthrobacter cupressi</name>
    <dbReference type="NCBI Taxonomy" id="1045773"/>
    <lineage>
        <taxon>Bacteria</taxon>
        <taxon>Bacillati</taxon>
        <taxon>Actinomycetota</taxon>
        <taxon>Actinomycetes</taxon>
        <taxon>Micrococcales</taxon>
        <taxon>Micrococcaceae</taxon>
        <taxon>Arthrobacter</taxon>
    </lineage>
</organism>
<dbReference type="AlphaFoldDB" id="A0A1G8QLF5"/>
<protein>
    <submittedName>
        <fullName evidence="1">SipW-cognate class signal peptide</fullName>
    </submittedName>
</protein>
<name>A0A1G8QLF5_9MICC</name>
<proteinExistence type="predicted"/>
<evidence type="ECO:0000313" key="1">
    <source>
        <dbReference type="EMBL" id="SDJ05496.1"/>
    </source>
</evidence>
<evidence type="ECO:0000313" key="2">
    <source>
        <dbReference type="Proteomes" id="UP000182130"/>
    </source>
</evidence>